<comment type="similarity">
    <text evidence="1">Belongs to the aldehyde dehydrogenase family.</text>
</comment>
<evidence type="ECO:0000259" key="2">
    <source>
        <dbReference type="Pfam" id="PF00171"/>
    </source>
</evidence>
<proteinExistence type="inferred from homology"/>
<dbReference type="AlphaFoldDB" id="A0A9P6G4V4"/>
<dbReference type="SUPFAM" id="SSF53720">
    <property type="entry name" value="ALDH-like"/>
    <property type="match status" value="1"/>
</dbReference>
<dbReference type="EMBL" id="JAABOA010000052">
    <property type="protein sequence ID" value="KAF9586265.1"/>
    <property type="molecule type" value="Genomic_DNA"/>
</dbReference>
<reference evidence="3" key="1">
    <citation type="journal article" date="2020" name="Fungal Divers.">
        <title>Resolving the Mortierellaceae phylogeny through synthesis of multi-gene phylogenetics and phylogenomics.</title>
        <authorList>
            <person name="Vandepol N."/>
            <person name="Liber J."/>
            <person name="Desiro A."/>
            <person name="Na H."/>
            <person name="Kennedy M."/>
            <person name="Barry K."/>
            <person name="Grigoriev I.V."/>
            <person name="Miller A.N."/>
            <person name="O'Donnell K."/>
            <person name="Stajich J.E."/>
            <person name="Bonito G."/>
        </authorList>
    </citation>
    <scope>NUCLEOTIDE SEQUENCE</scope>
    <source>
        <strain evidence="3">KOD1015</strain>
    </source>
</reference>
<dbReference type="Proteomes" id="UP000780801">
    <property type="component" value="Unassembled WGS sequence"/>
</dbReference>
<dbReference type="GO" id="GO:0016491">
    <property type="term" value="F:oxidoreductase activity"/>
    <property type="evidence" value="ECO:0007669"/>
    <property type="project" value="InterPro"/>
</dbReference>
<dbReference type="OrthoDB" id="310895at2759"/>
<dbReference type="InterPro" id="IPR016161">
    <property type="entry name" value="Ald_DH/histidinol_DH"/>
</dbReference>
<gene>
    <name evidence="3" type="ORF">BGW38_007799</name>
</gene>
<evidence type="ECO:0000313" key="3">
    <source>
        <dbReference type="EMBL" id="KAF9586265.1"/>
    </source>
</evidence>
<accession>A0A9P6G4V4</accession>
<keyword evidence="4" id="KW-1185">Reference proteome</keyword>
<dbReference type="Gene3D" id="3.40.605.10">
    <property type="entry name" value="Aldehyde Dehydrogenase, Chain A, domain 1"/>
    <property type="match status" value="1"/>
</dbReference>
<comment type="caution">
    <text evidence="3">The sequence shown here is derived from an EMBL/GenBank/DDBJ whole genome shotgun (WGS) entry which is preliminary data.</text>
</comment>
<dbReference type="InterPro" id="IPR016162">
    <property type="entry name" value="Ald_DH_N"/>
</dbReference>
<feature type="domain" description="Aldehyde dehydrogenase" evidence="2">
    <location>
        <begin position="6"/>
        <end position="168"/>
    </location>
</feature>
<feature type="non-terminal residue" evidence="3">
    <location>
        <position position="168"/>
    </location>
</feature>
<evidence type="ECO:0000256" key="1">
    <source>
        <dbReference type="ARBA" id="ARBA00009986"/>
    </source>
</evidence>
<dbReference type="PANTHER" id="PTHR11699">
    <property type="entry name" value="ALDEHYDE DEHYDROGENASE-RELATED"/>
    <property type="match status" value="1"/>
</dbReference>
<name>A0A9P6G4V4_9FUNG</name>
<sequence>MAPSDLPIITPVDSTVYATVQLSSSEQVEEAVQRAAKAQKEWKKVPIKGRVEMGRKFLAAVGAREAELAKELTMQMGRPIRYTPGEIKGTQDRGKYMVDVAEEALKDVEIEDPALAGKFKRFIRKEAVGVVLIVAPWNYPYLSSLNGVLPSILAGNSVILKHSSQTPL</sequence>
<organism evidence="3 4">
    <name type="scientific">Lunasporangiospora selenospora</name>
    <dbReference type="NCBI Taxonomy" id="979761"/>
    <lineage>
        <taxon>Eukaryota</taxon>
        <taxon>Fungi</taxon>
        <taxon>Fungi incertae sedis</taxon>
        <taxon>Mucoromycota</taxon>
        <taxon>Mortierellomycotina</taxon>
        <taxon>Mortierellomycetes</taxon>
        <taxon>Mortierellales</taxon>
        <taxon>Mortierellaceae</taxon>
        <taxon>Lunasporangiospora</taxon>
    </lineage>
</organism>
<dbReference type="InterPro" id="IPR015590">
    <property type="entry name" value="Aldehyde_DH_dom"/>
</dbReference>
<dbReference type="Pfam" id="PF00171">
    <property type="entry name" value="Aldedh"/>
    <property type="match status" value="1"/>
</dbReference>
<evidence type="ECO:0000313" key="4">
    <source>
        <dbReference type="Proteomes" id="UP000780801"/>
    </source>
</evidence>
<protein>
    <recommendedName>
        <fullName evidence="2">Aldehyde dehydrogenase domain-containing protein</fullName>
    </recommendedName>
</protein>